<feature type="transmembrane region" description="Helical" evidence="7">
    <location>
        <begin position="321"/>
        <end position="338"/>
    </location>
</feature>
<dbReference type="Pfam" id="PF04142">
    <property type="entry name" value="Nuc_sug_transp"/>
    <property type="match status" value="1"/>
</dbReference>
<feature type="transmembrane region" description="Helical" evidence="7">
    <location>
        <begin position="162"/>
        <end position="184"/>
    </location>
</feature>
<organism evidence="8 9">
    <name type="scientific">Mesorhabditis spiculigera</name>
    <dbReference type="NCBI Taxonomy" id="96644"/>
    <lineage>
        <taxon>Eukaryota</taxon>
        <taxon>Metazoa</taxon>
        <taxon>Ecdysozoa</taxon>
        <taxon>Nematoda</taxon>
        <taxon>Chromadorea</taxon>
        <taxon>Rhabditida</taxon>
        <taxon>Rhabditina</taxon>
        <taxon>Rhabditomorpha</taxon>
        <taxon>Rhabditoidea</taxon>
        <taxon>Rhabditidae</taxon>
        <taxon>Mesorhabditinae</taxon>
        <taxon>Mesorhabditis</taxon>
    </lineage>
</organism>
<evidence type="ECO:0008006" key="10">
    <source>
        <dbReference type="Google" id="ProtNLM"/>
    </source>
</evidence>
<dbReference type="AlphaFoldDB" id="A0AA36D2M5"/>
<keyword evidence="3" id="KW-0762">Sugar transport</keyword>
<feature type="transmembrane region" description="Helical" evidence="7">
    <location>
        <begin position="220"/>
        <end position="242"/>
    </location>
</feature>
<dbReference type="EMBL" id="CATQJA010002657">
    <property type="protein sequence ID" value="CAJ0579546.1"/>
    <property type="molecule type" value="Genomic_DNA"/>
</dbReference>
<comment type="subcellular location">
    <subcellularLocation>
        <location evidence="1">Membrane</location>
        <topology evidence="1">Multi-pass membrane protein</topology>
    </subcellularLocation>
</comment>
<dbReference type="NCBIfam" id="TIGR00803">
    <property type="entry name" value="nst"/>
    <property type="match status" value="1"/>
</dbReference>
<evidence type="ECO:0000313" key="9">
    <source>
        <dbReference type="Proteomes" id="UP001177023"/>
    </source>
</evidence>
<reference evidence="8" key="1">
    <citation type="submission" date="2023-06" db="EMBL/GenBank/DDBJ databases">
        <authorList>
            <person name="Delattre M."/>
        </authorList>
    </citation>
    <scope>NUCLEOTIDE SEQUENCE</scope>
    <source>
        <strain evidence="8">AF72</strain>
    </source>
</reference>
<sequence length="366" mass="40322">MPDGRDAEKLLGEKLGSETRRGVWISDTFRFAIRIMGIMKVAPSDGSKKDDAPMLHKTVCSVQFWAMLLLTAQQTGMPLLVREVNKQSSFLPTTSVFMMELIRLLTCSIIISINLRSPLKFANEFRATVWQNKVETAKVCVPAVVYAIQNNLYYVALANIDATTYAVTYQLRILTTALLSVLLLSKRLSGLQWAALFVSMSGVVLVQLDGATSVSNARGNWLLGIGAVFSMCWTSAFAGVYFEKMLKKSSVDVWMQNIRLSMLTAPFAFATMFASDFSKIQEGGFFQGWTPLVWLMTILNAFGGLVVSIVMKYADNVKKTYCQTVAIGLTALLSVYLGDVLLSLQLTAGVCLVMISGFHIPPPKNP</sequence>
<feature type="transmembrane region" description="Helical" evidence="7">
    <location>
        <begin position="293"/>
        <end position="314"/>
    </location>
</feature>
<proteinExistence type="inferred from homology"/>
<evidence type="ECO:0000256" key="6">
    <source>
        <dbReference type="ARBA" id="ARBA00023136"/>
    </source>
</evidence>
<dbReference type="Proteomes" id="UP001177023">
    <property type="component" value="Unassembled WGS sequence"/>
</dbReference>
<accession>A0AA36D2M5</accession>
<gene>
    <name evidence="8" type="ORF">MSPICULIGERA_LOCUS17760</name>
</gene>
<dbReference type="InterPro" id="IPR037185">
    <property type="entry name" value="EmrE-like"/>
</dbReference>
<feature type="non-terminal residue" evidence="8">
    <location>
        <position position="1"/>
    </location>
</feature>
<feature type="transmembrane region" description="Helical" evidence="7">
    <location>
        <begin position="191"/>
        <end position="208"/>
    </location>
</feature>
<evidence type="ECO:0000256" key="3">
    <source>
        <dbReference type="ARBA" id="ARBA00022597"/>
    </source>
</evidence>
<comment type="similarity">
    <text evidence="2">Belongs to the nucleotide-sugar transporter family. SLC35A subfamily.</text>
</comment>
<keyword evidence="6 7" id="KW-0472">Membrane</keyword>
<dbReference type="PANTHER" id="PTHR10231">
    <property type="entry name" value="NUCLEOTIDE-SUGAR TRANSMEMBRANE TRANSPORTER"/>
    <property type="match status" value="1"/>
</dbReference>
<evidence type="ECO:0000256" key="1">
    <source>
        <dbReference type="ARBA" id="ARBA00004141"/>
    </source>
</evidence>
<evidence type="ECO:0000256" key="7">
    <source>
        <dbReference type="SAM" id="Phobius"/>
    </source>
</evidence>
<evidence type="ECO:0000256" key="4">
    <source>
        <dbReference type="ARBA" id="ARBA00022692"/>
    </source>
</evidence>
<keyword evidence="9" id="KW-1185">Reference proteome</keyword>
<dbReference type="InterPro" id="IPR007271">
    <property type="entry name" value="Nuc_sug_transpt"/>
</dbReference>
<keyword evidence="4 7" id="KW-0812">Transmembrane</keyword>
<protein>
    <recommendedName>
        <fullName evidence="10">UDP-galactose transporter</fullName>
    </recommendedName>
</protein>
<evidence type="ECO:0000256" key="2">
    <source>
        <dbReference type="ARBA" id="ARBA00009976"/>
    </source>
</evidence>
<dbReference type="Gene3D" id="1.10.3730.20">
    <property type="match status" value="1"/>
</dbReference>
<dbReference type="GO" id="GO:0000139">
    <property type="term" value="C:Golgi membrane"/>
    <property type="evidence" value="ECO:0007669"/>
    <property type="project" value="InterPro"/>
</dbReference>
<evidence type="ECO:0000256" key="5">
    <source>
        <dbReference type="ARBA" id="ARBA00022989"/>
    </source>
</evidence>
<keyword evidence="5 7" id="KW-1133">Transmembrane helix</keyword>
<evidence type="ECO:0000313" key="8">
    <source>
        <dbReference type="EMBL" id="CAJ0579546.1"/>
    </source>
</evidence>
<dbReference type="SUPFAM" id="SSF103481">
    <property type="entry name" value="Multidrug resistance efflux transporter EmrE"/>
    <property type="match status" value="1"/>
</dbReference>
<comment type="caution">
    <text evidence="8">The sequence shown here is derived from an EMBL/GenBank/DDBJ whole genome shotgun (WGS) entry which is preliminary data.</text>
</comment>
<feature type="transmembrane region" description="Helical" evidence="7">
    <location>
        <begin position="254"/>
        <end position="273"/>
    </location>
</feature>
<dbReference type="GO" id="GO:0015165">
    <property type="term" value="F:pyrimidine nucleotide-sugar transmembrane transporter activity"/>
    <property type="evidence" value="ECO:0007669"/>
    <property type="project" value="InterPro"/>
</dbReference>
<keyword evidence="3" id="KW-0813">Transport</keyword>
<dbReference type="PIRSF" id="PIRSF005799">
    <property type="entry name" value="UDP-gal_transpt"/>
    <property type="match status" value="1"/>
</dbReference>
<name>A0AA36D2M5_9BILA</name>